<evidence type="ECO:0000256" key="1">
    <source>
        <dbReference type="ARBA" id="ARBA00022670"/>
    </source>
</evidence>
<dbReference type="OrthoDB" id="2013610at2759"/>
<proteinExistence type="predicted"/>
<sequence length="662" mass="76629">MTGYYRTFVKNYNIVAAPLTDLTRLDTPWEWTDECEAAFRHLKHALTHYEVLKLPDPDKPFIVTTDASQYGIGAVLAQQEGSKLRPVEYMPKKMPSQKLAKSTYEKELYAVYKALTHWRHYLLGRFFILRTDHQTLRWMRTQPVLSDAFKRWIEVIEQYDFDPQYLKGEYNKVADALSRRPDFSGALITEVGLTDNVTQSLVEAYHQDQFMSEIIRRLEAKDKKTSAEFELVNGLLFLEKAGNKHLCVPNSESLRSLFLGECHDVTGHFGYKKTAANLLQRFWWPTMMRDAQLYVETCQVCQRDKPRTQAPLGLLKPLPIPERPGESLSMDFMDTLITSKSGMRQIFVIVDRLKTYGSLVNCGKPLQLNRELNKMTSESHPEANGQAEQMNRTMQHLLRHYIKPNQVDWDEKLALVASLYNNAVHSATGVSPNSLQLTFKPRLPLDFLLPDNQPDTAPGTLEFAYRYEQKMQEAVEHMQKAQSAMIESENKHRRHSAFQVGDRVWVKSSELGQEFGISRKLMPQYFGPWEVLDIVGTDPDGPSYVIRIPGHLRTYPVFHTSKLAAFKQTDQFPTRRSMLPPTMDEEVDIDDIVDHREIPVQKPPGRGRPPKPKLQFRVHFRHHTDPKEDRWFTREELMQTAPQIVARYERDVLKGKHQLAAD</sequence>
<dbReference type="InterPro" id="IPR001584">
    <property type="entry name" value="Integrase_cat-core"/>
</dbReference>
<dbReference type="PROSITE" id="PS50994">
    <property type="entry name" value="INTEGRASE"/>
    <property type="match status" value="1"/>
</dbReference>
<keyword evidence="5" id="KW-0460">Magnesium</keyword>
<dbReference type="SUPFAM" id="SSF53098">
    <property type="entry name" value="Ribonuclease H-like"/>
    <property type="match status" value="1"/>
</dbReference>
<feature type="domain" description="Integrase catalytic" evidence="12">
    <location>
        <begin position="348"/>
        <end position="440"/>
    </location>
</feature>
<evidence type="ECO:0000256" key="6">
    <source>
        <dbReference type="ARBA" id="ARBA00022908"/>
    </source>
</evidence>
<evidence type="ECO:0000256" key="8">
    <source>
        <dbReference type="ARBA" id="ARBA00022932"/>
    </source>
</evidence>
<organism evidence="13 14">
    <name type="scientific">Chara braunii</name>
    <name type="common">Braun's stonewort</name>
    <dbReference type="NCBI Taxonomy" id="69332"/>
    <lineage>
        <taxon>Eukaryota</taxon>
        <taxon>Viridiplantae</taxon>
        <taxon>Streptophyta</taxon>
        <taxon>Charophyceae</taxon>
        <taxon>Charales</taxon>
        <taxon>Characeae</taxon>
        <taxon>Chara</taxon>
    </lineage>
</organism>
<keyword evidence="3" id="KW-0064">Aspartyl protease</keyword>
<dbReference type="InterPro" id="IPR012337">
    <property type="entry name" value="RNaseH-like_sf"/>
</dbReference>
<keyword evidence="8" id="KW-0239">DNA-directed DNA polymerase</keyword>
<dbReference type="InterPro" id="IPR041588">
    <property type="entry name" value="Integrase_H2C2"/>
</dbReference>
<dbReference type="GO" id="GO:0006508">
    <property type="term" value="P:proteolysis"/>
    <property type="evidence" value="ECO:0007669"/>
    <property type="project" value="UniProtKB-KW"/>
</dbReference>
<evidence type="ECO:0000313" key="13">
    <source>
        <dbReference type="EMBL" id="GBG63957.1"/>
    </source>
</evidence>
<dbReference type="Gene3D" id="3.30.420.10">
    <property type="entry name" value="Ribonuclease H-like superfamily/Ribonuclease H"/>
    <property type="match status" value="1"/>
</dbReference>
<keyword evidence="1" id="KW-0645">Protease</keyword>
<dbReference type="CDD" id="cd09274">
    <property type="entry name" value="RNase_HI_RT_Ty3"/>
    <property type="match status" value="1"/>
</dbReference>
<evidence type="ECO:0000256" key="3">
    <source>
        <dbReference type="ARBA" id="ARBA00022750"/>
    </source>
</evidence>
<dbReference type="Pfam" id="PF24626">
    <property type="entry name" value="SH3_Tf2-1"/>
    <property type="match status" value="1"/>
</dbReference>
<dbReference type="InterPro" id="IPR036397">
    <property type="entry name" value="RNaseH_sf"/>
</dbReference>
<keyword evidence="4" id="KW-0378">Hydrolase</keyword>
<evidence type="ECO:0000256" key="4">
    <source>
        <dbReference type="ARBA" id="ARBA00022801"/>
    </source>
</evidence>
<dbReference type="InterPro" id="IPR016197">
    <property type="entry name" value="Chromo-like_dom_sf"/>
</dbReference>
<dbReference type="InterPro" id="IPR043128">
    <property type="entry name" value="Rev_trsase/Diguanyl_cyclase"/>
</dbReference>
<dbReference type="GO" id="GO:0006310">
    <property type="term" value="P:DNA recombination"/>
    <property type="evidence" value="ECO:0007669"/>
    <property type="project" value="UniProtKB-KW"/>
</dbReference>
<evidence type="ECO:0000313" key="14">
    <source>
        <dbReference type="Proteomes" id="UP000265515"/>
    </source>
</evidence>
<reference evidence="13 14" key="1">
    <citation type="journal article" date="2018" name="Cell">
        <title>The Chara Genome: Secondary Complexity and Implications for Plant Terrestrialization.</title>
        <authorList>
            <person name="Nishiyama T."/>
            <person name="Sakayama H."/>
            <person name="Vries J.D."/>
            <person name="Buschmann H."/>
            <person name="Saint-Marcoux D."/>
            <person name="Ullrich K.K."/>
            <person name="Haas F.B."/>
            <person name="Vanderstraeten L."/>
            <person name="Becker D."/>
            <person name="Lang D."/>
            <person name="Vosolsobe S."/>
            <person name="Rombauts S."/>
            <person name="Wilhelmsson P.K.I."/>
            <person name="Janitza P."/>
            <person name="Kern R."/>
            <person name="Heyl A."/>
            <person name="Rumpler F."/>
            <person name="Villalobos L.I.A.C."/>
            <person name="Clay J.M."/>
            <person name="Skokan R."/>
            <person name="Toyoda A."/>
            <person name="Suzuki Y."/>
            <person name="Kagoshima H."/>
            <person name="Schijlen E."/>
            <person name="Tajeshwar N."/>
            <person name="Catarino B."/>
            <person name="Hetherington A.J."/>
            <person name="Saltykova A."/>
            <person name="Bonnot C."/>
            <person name="Breuninger H."/>
            <person name="Symeonidi A."/>
            <person name="Radhakrishnan G.V."/>
            <person name="Van Nieuwerburgh F."/>
            <person name="Deforce D."/>
            <person name="Chang C."/>
            <person name="Karol K.G."/>
            <person name="Hedrich R."/>
            <person name="Ulvskov P."/>
            <person name="Glockner G."/>
            <person name="Delwiche C.F."/>
            <person name="Petrasek J."/>
            <person name="Van de Peer Y."/>
            <person name="Friml J."/>
            <person name="Beilby M."/>
            <person name="Dolan L."/>
            <person name="Kohara Y."/>
            <person name="Sugano S."/>
            <person name="Fujiyama A."/>
            <person name="Delaux P.-M."/>
            <person name="Quint M."/>
            <person name="TheiBen G."/>
            <person name="Hagemann M."/>
            <person name="Harholt J."/>
            <person name="Dunand C."/>
            <person name="Zachgo S."/>
            <person name="Langdale J."/>
            <person name="Maumus F."/>
            <person name="Straeten D.V.D."/>
            <person name="Gould S.B."/>
            <person name="Rensing S.A."/>
        </authorList>
    </citation>
    <scope>NUCLEOTIDE SEQUENCE [LARGE SCALE GENOMIC DNA]</scope>
    <source>
        <strain evidence="13 14">S276</strain>
    </source>
</reference>
<dbReference type="Gene3D" id="1.10.340.70">
    <property type="match status" value="1"/>
</dbReference>
<evidence type="ECO:0000256" key="2">
    <source>
        <dbReference type="ARBA" id="ARBA00022723"/>
    </source>
</evidence>
<dbReference type="GO" id="GO:0015074">
    <property type="term" value="P:DNA integration"/>
    <property type="evidence" value="ECO:0007669"/>
    <property type="project" value="UniProtKB-KW"/>
</dbReference>
<dbReference type="Gene3D" id="3.30.70.270">
    <property type="match status" value="1"/>
</dbReference>
<keyword evidence="6" id="KW-0229">DNA integration</keyword>
<dbReference type="InterPro" id="IPR043502">
    <property type="entry name" value="DNA/RNA_pol_sf"/>
</dbReference>
<evidence type="ECO:0000259" key="12">
    <source>
        <dbReference type="PROSITE" id="PS50994"/>
    </source>
</evidence>
<dbReference type="FunFam" id="1.10.340.70:FF:000001">
    <property type="entry name" value="Retrovirus-related Pol polyprotein from transposon gypsy-like Protein"/>
    <property type="match status" value="1"/>
</dbReference>
<keyword evidence="7" id="KW-0695">RNA-directed DNA polymerase</keyword>
<keyword evidence="14" id="KW-1185">Reference proteome</keyword>
<dbReference type="FunFam" id="3.30.70.270:FF:000020">
    <property type="entry name" value="Transposon Tf2-6 polyprotein-like Protein"/>
    <property type="match status" value="1"/>
</dbReference>
<dbReference type="GO" id="GO:0003677">
    <property type="term" value="F:DNA binding"/>
    <property type="evidence" value="ECO:0007669"/>
    <property type="project" value="UniProtKB-KW"/>
</dbReference>
<dbReference type="AlphaFoldDB" id="A0A388K1P9"/>
<name>A0A388K1P9_CHABU</name>
<dbReference type="Pfam" id="PF17921">
    <property type="entry name" value="Integrase_H2C2"/>
    <property type="match status" value="1"/>
</dbReference>
<evidence type="ECO:0000256" key="9">
    <source>
        <dbReference type="ARBA" id="ARBA00023125"/>
    </source>
</evidence>
<dbReference type="Proteomes" id="UP000265515">
    <property type="component" value="Unassembled WGS sequence"/>
</dbReference>
<dbReference type="PANTHER" id="PTHR37984">
    <property type="entry name" value="PROTEIN CBG26694"/>
    <property type="match status" value="1"/>
</dbReference>
<dbReference type="GO" id="GO:0004190">
    <property type="term" value="F:aspartic-type endopeptidase activity"/>
    <property type="evidence" value="ECO:0007669"/>
    <property type="project" value="UniProtKB-KW"/>
</dbReference>
<dbReference type="GO" id="GO:0003964">
    <property type="term" value="F:RNA-directed DNA polymerase activity"/>
    <property type="evidence" value="ECO:0007669"/>
    <property type="project" value="UniProtKB-KW"/>
</dbReference>
<accession>A0A388K1P9</accession>
<dbReference type="InterPro" id="IPR056924">
    <property type="entry name" value="SH3_Tf2-1"/>
</dbReference>
<dbReference type="Pfam" id="PF17919">
    <property type="entry name" value="RT_RNaseH_2"/>
    <property type="match status" value="1"/>
</dbReference>
<dbReference type="InterPro" id="IPR041577">
    <property type="entry name" value="RT_RNaseH_2"/>
</dbReference>
<evidence type="ECO:0000256" key="7">
    <source>
        <dbReference type="ARBA" id="ARBA00022918"/>
    </source>
</evidence>
<evidence type="ECO:0000256" key="10">
    <source>
        <dbReference type="ARBA" id="ARBA00023172"/>
    </source>
</evidence>
<dbReference type="EMBL" id="BFEA01000044">
    <property type="protein sequence ID" value="GBG63957.1"/>
    <property type="molecule type" value="Genomic_DNA"/>
</dbReference>
<dbReference type="PANTHER" id="PTHR37984:SF5">
    <property type="entry name" value="PROTEIN NYNRIN-LIKE"/>
    <property type="match status" value="1"/>
</dbReference>
<evidence type="ECO:0000256" key="5">
    <source>
        <dbReference type="ARBA" id="ARBA00022842"/>
    </source>
</evidence>
<keyword evidence="11" id="KW-0511">Multifunctional enzyme</keyword>
<gene>
    <name evidence="13" type="ORF">CBR_g39961</name>
</gene>
<protein>
    <recommendedName>
        <fullName evidence="12">Integrase catalytic domain-containing protein</fullName>
    </recommendedName>
</protein>
<comment type="caution">
    <text evidence="13">The sequence shown here is derived from an EMBL/GenBank/DDBJ whole genome shotgun (WGS) entry which is preliminary data.</text>
</comment>
<dbReference type="SUPFAM" id="SSF54160">
    <property type="entry name" value="Chromo domain-like"/>
    <property type="match status" value="1"/>
</dbReference>
<keyword evidence="2" id="KW-0479">Metal-binding</keyword>
<dbReference type="InterPro" id="IPR050951">
    <property type="entry name" value="Retrovirus_Pol_polyprotein"/>
</dbReference>
<evidence type="ECO:0000256" key="11">
    <source>
        <dbReference type="ARBA" id="ARBA00023268"/>
    </source>
</evidence>
<keyword evidence="9" id="KW-0238">DNA-binding</keyword>
<dbReference type="Gramene" id="GBG63957">
    <property type="protein sequence ID" value="GBG63957"/>
    <property type="gene ID" value="CBR_g39961"/>
</dbReference>
<keyword evidence="8" id="KW-0808">Transferase</keyword>
<dbReference type="SUPFAM" id="SSF56672">
    <property type="entry name" value="DNA/RNA polymerases"/>
    <property type="match status" value="1"/>
</dbReference>
<dbReference type="GO" id="GO:0046872">
    <property type="term" value="F:metal ion binding"/>
    <property type="evidence" value="ECO:0007669"/>
    <property type="project" value="UniProtKB-KW"/>
</dbReference>
<keyword evidence="10" id="KW-0233">DNA recombination</keyword>
<dbReference type="GO" id="GO:0003887">
    <property type="term" value="F:DNA-directed DNA polymerase activity"/>
    <property type="evidence" value="ECO:0007669"/>
    <property type="project" value="UniProtKB-KW"/>
</dbReference>
<keyword evidence="8" id="KW-0548">Nucleotidyltransferase</keyword>